<feature type="compositionally biased region" description="Acidic residues" evidence="1">
    <location>
        <begin position="196"/>
        <end position="207"/>
    </location>
</feature>
<feature type="compositionally biased region" description="Low complexity" evidence="1">
    <location>
        <begin position="216"/>
        <end position="231"/>
    </location>
</feature>
<comment type="caution">
    <text evidence="2">The sequence shown here is derived from an EMBL/GenBank/DDBJ whole genome shotgun (WGS) entry which is preliminary data.</text>
</comment>
<organism evidence="2 3">
    <name type="scientific">Phytophthora fragariaefolia</name>
    <dbReference type="NCBI Taxonomy" id="1490495"/>
    <lineage>
        <taxon>Eukaryota</taxon>
        <taxon>Sar</taxon>
        <taxon>Stramenopiles</taxon>
        <taxon>Oomycota</taxon>
        <taxon>Peronosporomycetes</taxon>
        <taxon>Peronosporales</taxon>
        <taxon>Peronosporaceae</taxon>
        <taxon>Phytophthora</taxon>
    </lineage>
</organism>
<dbReference type="EMBL" id="BSXT01001129">
    <property type="protein sequence ID" value="GMF39051.1"/>
    <property type="molecule type" value="Genomic_DNA"/>
</dbReference>
<feature type="compositionally biased region" description="Basic and acidic residues" evidence="1">
    <location>
        <begin position="253"/>
        <end position="266"/>
    </location>
</feature>
<accession>A0A9W6XI24</accession>
<feature type="region of interest" description="Disordered" evidence="1">
    <location>
        <begin position="138"/>
        <end position="266"/>
    </location>
</feature>
<protein>
    <submittedName>
        <fullName evidence="2">Unnamed protein product</fullName>
    </submittedName>
</protein>
<name>A0A9W6XI24_9STRA</name>
<evidence type="ECO:0000313" key="2">
    <source>
        <dbReference type="EMBL" id="GMF39051.1"/>
    </source>
</evidence>
<sequence length="266" mass="28765">MLTKTPGLRGKMPVAALNAEELAEQAAIAESELDDDRDADYDELAEAMPNGDAEYLEATTPPATPRNAYFGTGSALTSPAGTPLQLAQQTAACPPTPTPHCTSTARYRVHIMYITHADTRNSNGMLYIHHVVKGRSKWNRRRAHMQNPPPPRRHGVEATEDEYALNSDYEYSDPGSAEWYEGTGELLPPGGTAVDSDSEYDSGDENAETATPPAGESLASSRAASPEASPRFQISASDVPPSATARRAAVAQKKQERERWKVVIDN</sequence>
<evidence type="ECO:0000256" key="1">
    <source>
        <dbReference type="SAM" id="MobiDB-lite"/>
    </source>
</evidence>
<dbReference type="AlphaFoldDB" id="A0A9W6XI24"/>
<gene>
    <name evidence="2" type="ORF">Pfra01_001147200</name>
</gene>
<feature type="region of interest" description="Disordered" evidence="1">
    <location>
        <begin position="48"/>
        <end position="76"/>
    </location>
</feature>
<evidence type="ECO:0000313" key="3">
    <source>
        <dbReference type="Proteomes" id="UP001165121"/>
    </source>
</evidence>
<keyword evidence="3" id="KW-1185">Reference proteome</keyword>
<dbReference type="Proteomes" id="UP001165121">
    <property type="component" value="Unassembled WGS sequence"/>
</dbReference>
<reference evidence="2" key="1">
    <citation type="submission" date="2023-04" db="EMBL/GenBank/DDBJ databases">
        <title>Phytophthora fragariaefolia NBRC 109709.</title>
        <authorList>
            <person name="Ichikawa N."/>
            <person name="Sato H."/>
            <person name="Tonouchi N."/>
        </authorList>
    </citation>
    <scope>NUCLEOTIDE SEQUENCE</scope>
    <source>
        <strain evidence="2">NBRC 109709</strain>
    </source>
</reference>
<proteinExistence type="predicted"/>